<dbReference type="AlphaFoldDB" id="D8Q1I0"/>
<keyword evidence="1" id="KW-0175">Coiled coil</keyword>
<evidence type="ECO:0000256" key="1">
    <source>
        <dbReference type="SAM" id="Coils"/>
    </source>
</evidence>
<dbReference type="EMBL" id="GL377305">
    <property type="protein sequence ID" value="EFI98508.1"/>
    <property type="molecule type" value="Genomic_DNA"/>
</dbReference>
<feature type="coiled-coil region" evidence="1">
    <location>
        <begin position="137"/>
        <end position="200"/>
    </location>
</feature>
<dbReference type="VEuPathDB" id="FungiDB:SCHCODRAFT_02573024"/>
<protein>
    <submittedName>
        <fullName evidence="2">Uncharacterized protein</fullName>
    </submittedName>
</protein>
<dbReference type="Proteomes" id="UP000007431">
    <property type="component" value="Unassembled WGS sequence"/>
</dbReference>
<proteinExistence type="predicted"/>
<sequence length="857" mass="94945">MPDTPRDRNTDPADKEIANLYMSWLIKTHTADILEDLEQLTDVALTGQVDFARIASVLVTIDALNLTVPGKPHLLLAPLFAPLQLRYSQLLTRTRQIAAREVAYAERYVHVVLPILRDASYSNEEKKEVVQSLVTFLETVQRESDELHDEFDTLRRQLLDFADLLKKFALEVGVELGLKLREVQAEIDRVLREMEKMQRQLKDDKPSFENTSKTLLTMSAMAPAMAGAAGYEFAVIAAGKTLAGTATAVGSAGCVGALSAALPVAMVVLAGWGIWAAIKSAQVVADLARISALTAELVVHQLRLAELLRQSATLGAVEALAHNAILSVVTASTKVGNLVKVWSMVSQDAKAMLELLDSGASTEEIFNNALLAESWYGLLVSLLRNLSSKLLPRAETPTRAPIPSLQRLLEHFSCQGGTSHFLPQSRPMPPLASTVPSHELTIGDFVREFDDYLDGSTTINDEDLTEDQRALAEILTGMRHPQPFLFDAASGAALGDVGVATLTYGRIASSIGRFAKAGVLRAGMLRSGNISAFFGPRLTRLTGNADVRRELFKEILEAARDVPKLPPNPDHNAPATHENIVWLLMWRHRLFEWIVREGLYAPWRVWYHPLWSNPVLFEHMQDLLGQAADSIHRAFEEWCAKRRHKDGEDEDNKDGSSDDHNTHLFFVATPPAVAPKTDGTAIFNVDDAESDLLDDDHVSKSPKLANNADSLDVGSPATLNKWQEPFKVELAKWLSQKLAAVVSTWLTDGDEAHFWQDFGRAVYEDKFELIDQIYRLNLLQLGLLTADTRLSLDGNLFYELVRRMDSIYAQAVQQGYDHRIASAALYFYAARCPTYGRLVLALALQNALVKVYGNKRT</sequence>
<keyword evidence="3" id="KW-1185">Reference proteome</keyword>
<evidence type="ECO:0000313" key="2">
    <source>
        <dbReference type="EMBL" id="EFI98508.1"/>
    </source>
</evidence>
<reference evidence="2 3" key="1">
    <citation type="journal article" date="2010" name="Nat. Biotechnol.">
        <title>Genome sequence of the model mushroom Schizophyllum commune.</title>
        <authorList>
            <person name="Ohm R.A."/>
            <person name="de Jong J.F."/>
            <person name="Lugones L.G."/>
            <person name="Aerts A."/>
            <person name="Kothe E."/>
            <person name="Stajich J.E."/>
            <person name="de Vries R.P."/>
            <person name="Record E."/>
            <person name="Levasseur A."/>
            <person name="Baker S.E."/>
            <person name="Bartholomew K.A."/>
            <person name="Coutinho P.M."/>
            <person name="Erdmann S."/>
            <person name="Fowler T.J."/>
            <person name="Gathman A.C."/>
            <person name="Lombard V."/>
            <person name="Henrissat B."/>
            <person name="Knabe N."/>
            <person name="Kuees U."/>
            <person name="Lilly W.W."/>
            <person name="Lindquist E."/>
            <person name="Lucas S."/>
            <person name="Magnuson J.K."/>
            <person name="Piumi F."/>
            <person name="Raudaskoski M."/>
            <person name="Salamov A."/>
            <person name="Schmutz J."/>
            <person name="Schwarze F.W.M.R."/>
            <person name="vanKuyk P.A."/>
            <person name="Horton J.S."/>
            <person name="Grigoriev I.V."/>
            <person name="Woesten H.A.B."/>
        </authorList>
    </citation>
    <scope>NUCLEOTIDE SEQUENCE [LARGE SCALE GENOMIC DNA]</scope>
    <source>
        <strain evidence="3">H4-8 / FGSC 9210</strain>
    </source>
</reference>
<dbReference type="Gene3D" id="1.20.1170.10">
    <property type="match status" value="1"/>
</dbReference>
<name>D8Q1I0_SCHCM</name>
<dbReference type="InParanoid" id="D8Q1I0"/>
<accession>D8Q1I0</accession>
<organism evidence="3">
    <name type="scientific">Schizophyllum commune (strain H4-8 / FGSC 9210)</name>
    <name type="common">Split gill fungus</name>
    <dbReference type="NCBI Taxonomy" id="578458"/>
    <lineage>
        <taxon>Eukaryota</taxon>
        <taxon>Fungi</taxon>
        <taxon>Dikarya</taxon>
        <taxon>Basidiomycota</taxon>
        <taxon>Agaricomycotina</taxon>
        <taxon>Agaricomycetes</taxon>
        <taxon>Agaricomycetidae</taxon>
        <taxon>Agaricales</taxon>
        <taxon>Schizophyllaceae</taxon>
        <taxon>Schizophyllum</taxon>
    </lineage>
</organism>
<evidence type="ECO:0000313" key="3">
    <source>
        <dbReference type="Proteomes" id="UP000007431"/>
    </source>
</evidence>
<gene>
    <name evidence="2" type="ORF">SCHCODRAFT_234331</name>
</gene>
<dbReference type="HOGENOM" id="CLU_333497_0_0_1"/>